<dbReference type="Proteomes" id="UP000006765">
    <property type="component" value="Unassembled WGS sequence"/>
</dbReference>
<name>K2HTB2_9RHOB</name>
<evidence type="ECO:0000256" key="1">
    <source>
        <dbReference type="PROSITE-ProRule" id="PRU00182"/>
    </source>
</evidence>
<keyword evidence="4" id="KW-1185">Reference proteome</keyword>
<dbReference type="Gene3D" id="3.10.290.10">
    <property type="entry name" value="RNA-binding S4 domain"/>
    <property type="match status" value="1"/>
</dbReference>
<proteinExistence type="predicted"/>
<dbReference type="eggNOG" id="COG1188">
    <property type="taxonomic scope" value="Bacteria"/>
</dbReference>
<dbReference type="AlphaFoldDB" id="K2HTB2"/>
<dbReference type="EMBL" id="AMGO01000001">
    <property type="protein sequence ID" value="EKE45864.1"/>
    <property type="molecule type" value="Genomic_DNA"/>
</dbReference>
<dbReference type="SUPFAM" id="SSF55174">
    <property type="entry name" value="Alpha-L RNA-binding motif"/>
    <property type="match status" value="1"/>
</dbReference>
<dbReference type="InterPro" id="IPR036986">
    <property type="entry name" value="S4_RNA-bd_sf"/>
</dbReference>
<dbReference type="PROSITE" id="PS50889">
    <property type="entry name" value="S4"/>
    <property type="match status" value="1"/>
</dbReference>
<evidence type="ECO:0000313" key="3">
    <source>
        <dbReference type="EMBL" id="EKE45864.1"/>
    </source>
</evidence>
<evidence type="ECO:0000256" key="2">
    <source>
        <dbReference type="SAM" id="MobiDB-lite"/>
    </source>
</evidence>
<keyword evidence="1" id="KW-0694">RNA-binding</keyword>
<dbReference type="GO" id="GO:0003723">
    <property type="term" value="F:RNA binding"/>
    <property type="evidence" value="ECO:0007669"/>
    <property type="project" value="UniProtKB-KW"/>
</dbReference>
<evidence type="ECO:0000313" key="4">
    <source>
        <dbReference type="Proteomes" id="UP000006765"/>
    </source>
</evidence>
<reference evidence="3 4" key="1">
    <citation type="journal article" date="2012" name="J. Bacteriol.">
        <title>Draft Genome Sequence of Oceaniovalibus guishaninsula JLT2003T.</title>
        <authorList>
            <person name="Tang K."/>
            <person name="Liu K."/>
            <person name="Jiao N."/>
        </authorList>
    </citation>
    <scope>NUCLEOTIDE SEQUENCE [LARGE SCALE GENOMIC DNA]</scope>
    <source>
        <strain evidence="3 4">JLT2003</strain>
    </source>
</reference>
<keyword evidence="3" id="KW-0346">Stress response</keyword>
<sequence length="96" mass="10271">MRINGTRVTKPSASVRAGDALTFAQGDRVRVVRIVAIGARRGPAPEAQALYDDLAPPEGDAPVRRAGARPTKKDRRDMVADRRRHAADDGGGQALE</sequence>
<comment type="caution">
    <text evidence="3">The sequence shown here is derived from an EMBL/GenBank/DDBJ whole genome shotgun (WGS) entry which is preliminary data.</text>
</comment>
<dbReference type="PATRIC" id="fig|1231392.3.peg.91"/>
<dbReference type="STRING" id="1231392.OCGS_0090"/>
<feature type="region of interest" description="Disordered" evidence="2">
    <location>
        <begin position="48"/>
        <end position="96"/>
    </location>
</feature>
<organism evidence="3 4">
    <name type="scientific">Oceaniovalibus guishaninsula JLT2003</name>
    <dbReference type="NCBI Taxonomy" id="1231392"/>
    <lineage>
        <taxon>Bacteria</taxon>
        <taxon>Pseudomonadati</taxon>
        <taxon>Pseudomonadota</taxon>
        <taxon>Alphaproteobacteria</taxon>
        <taxon>Rhodobacterales</taxon>
        <taxon>Roseobacteraceae</taxon>
        <taxon>Oceaniovalibus</taxon>
    </lineage>
</organism>
<protein>
    <submittedName>
        <fullName evidence="3">Heat shock protein 15</fullName>
    </submittedName>
</protein>
<accession>K2HTB2</accession>
<gene>
    <name evidence="3" type="ORF">OCGS_0090</name>
</gene>